<feature type="transmembrane region" description="Helical" evidence="13">
    <location>
        <begin position="310"/>
        <end position="327"/>
    </location>
</feature>
<dbReference type="InterPro" id="IPR004671">
    <property type="entry name" value="Na+/H+_antiporter_NhaB"/>
</dbReference>
<feature type="transmembrane region" description="Helical" evidence="13">
    <location>
        <begin position="227"/>
        <end position="249"/>
    </location>
</feature>
<feature type="transmembrane region" description="Helical" evidence="13">
    <location>
        <begin position="377"/>
        <end position="402"/>
    </location>
</feature>
<keyword evidence="15" id="KW-1185">Reference proteome</keyword>
<evidence type="ECO:0000256" key="7">
    <source>
        <dbReference type="ARBA" id="ARBA00022692"/>
    </source>
</evidence>
<feature type="transmembrane region" description="Helical" evidence="13">
    <location>
        <begin position="187"/>
        <end position="207"/>
    </location>
</feature>
<protein>
    <submittedName>
        <fullName evidence="14">Sodium/proton antiporter</fullName>
    </submittedName>
</protein>
<feature type="transmembrane region" description="Helical" evidence="13">
    <location>
        <begin position="339"/>
        <end position="357"/>
    </location>
</feature>
<feature type="transmembrane region" description="Helical" evidence="13">
    <location>
        <begin position="50"/>
        <end position="74"/>
    </location>
</feature>
<evidence type="ECO:0000256" key="12">
    <source>
        <dbReference type="ARBA" id="ARBA00023201"/>
    </source>
</evidence>
<keyword evidence="8 13" id="KW-1133">Transmembrane helix</keyword>
<keyword evidence="9" id="KW-0915">Sodium</keyword>
<evidence type="ECO:0000256" key="2">
    <source>
        <dbReference type="ARBA" id="ARBA00006036"/>
    </source>
</evidence>
<gene>
    <name evidence="14" type="primary">nhaB</name>
    <name evidence="14" type="ORF">EB812_07625</name>
</gene>
<reference evidence="14 15" key="1">
    <citation type="submission" date="2018-12" db="EMBL/GenBank/DDBJ databases">
        <title>First genome draft of Desulfovibrio legallis sp. nov.</title>
        <authorList>
            <person name="Ben Dhia O."/>
            <person name="Najjari A."/>
            <person name="Ferjani R."/>
            <person name="Fhoula I."/>
            <person name="Fardeau M.-L."/>
            <person name="Boudabbous A."/>
            <person name="Ouzari H.I."/>
        </authorList>
    </citation>
    <scope>NUCLEOTIDE SEQUENCE [LARGE SCALE GENOMIC DNA]</scope>
    <source>
        <strain evidence="14 15">H1T</strain>
    </source>
</reference>
<evidence type="ECO:0000256" key="6">
    <source>
        <dbReference type="ARBA" id="ARBA00022519"/>
    </source>
</evidence>
<dbReference type="AlphaFoldDB" id="A0A6H3FAT7"/>
<sequence>MLRIMARNFLGKAPLWYKYSILCFLLLNPAVFFLVSPFVAGWLILLEFIFTLALALQVYPVPAGGLLALQAAAIGLARPETIYSEIAANLPTLLLLIFMVAGIYYLKDVLSLVFTSLFLQFRKKWQVSLVFCVATAALSSFLDALTVLAVLIAVIFNFYAIYHRVGNAYAGIPKEQAEQETAAFQGFLRNLIMHAAVGTALGGTLTLVGEPQNMMIGTKMGWNFADFFRHCGVIAVPVVLGGFILCPLLELLRFPGFGYELSDKIRQLIVRDYEKRARKLTGQSVYQYALQGLVALLLIVALGFHVAEVGVIGIGVIVVLSAFTGMIHEHDFAEPFNNAMPFATLIVIFFAILAVVHDQHLVTPVVQWVLSFKGQTQLLVLYGVNGLLSMVSDSVFVASVFLSEMDKAYNAGAFDLDWYQNIAVVINMGTNIPSLGTPNGTAGFLFLLTSALSPVIRLSYLRMLQLMLPYFIVLSSIGGAMAYFFLQ</sequence>
<dbReference type="HAMAP" id="MF_01599">
    <property type="entry name" value="NhaB"/>
    <property type="match status" value="1"/>
</dbReference>
<feature type="transmembrane region" description="Helical" evidence="13">
    <location>
        <begin position="86"/>
        <end position="106"/>
    </location>
</feature>
<feature type="transmembrane region" description="Helical" evidence="13">
    <location>
        <begin position="21"/>
        <end position="44"/>
    </location>
</feature>
<keyword evidence="5" id="KW-1003">Cell membrane</keyword>
<dbReference type="PANTHER" id="PTHR43302:SF1">
    <property type="entry name" value="NA(+)_H(+) ANTIPORTER NHAB"/>
    <property type="match status" value="1"/>
</dbReference>
<evidence type="ECO:0000256" key="9">
    <source>
        <dbReference type="ARBA" id="ARBA00023053"/>
    </source>
</evidence>
<comment type="subcellular location">
    <subcellularLocation>
        <location evidence="1">Cell membrane</location>
        <topology evidence="1">Multi-pass membrane protein</topology>
    </subcellularLocation>
</comment>
<dbReference type="PANTHER" id="PTHR43302">
    <property type="entry name" value="TRANSPORTER ARSB-RELATED"/>
    <property type="match status" value="1"/>
</dbReference>
<evidence type="ECO:0000256" key="8">
    <source>
        <dbReference type="ARBA" id="ARBA00022989"/>
    </source>
</evidence>
<keyword evidence="10" id="KW-0406">Ion transport</keyword>
<keyword evidence="6" id="KW-0997">Cell inner membrane</keyword>
<dbReference type="RefSeq" id="WP_118229734.1">
    <property type="nucleotide sequence ID" value="NZ_DBFBQU010000094.1"/>
</dbReference>
<dbReference type="Proteomes" id="UP000292919">
    <property type="component" value="Unassembled WGS sequence"/>
</dbReference>
<keyword evidence="4" id="KW-0050">Antiport</keyword>
<keyword evidence="11 13" id="KW-0472">Membrane</keyword>
<comment type="caution">
    <text evidence="14">The sequence shown here is derived from an EMBL/GenBank/DDBJ whole genome shotgun (WGS) entry which is preliminary data.</text>
</comment>
<evidence type="ECO:0000256" key="11">
    <source>
        <dbReference type="ARBA" id="ARBA00023136"/>
    </source>
</evidence>
<keyword evidence="12" id="KW-0739">Sodium transport</keyword>
<feature type="transmembrane region" description="Helical" evidence="13">
    <location>
        <begin position="467"/>
        <end position="486"/>
    </location>
</feature>
<evidence type="ECO:0000256" key="10">
    <source>
        <dbReference type="ARBA" id="ARBA00023065"/>
    </source>
</evidence>
<evidence type="ECO:0000256" key="1">
    <source>
        <dbReference type="ARBA" id="ARBA00004651"/>
    </source>
</evidence>
<name>A0A6H3FAT7_9BACT</name>
<evidence type="ECO:0000256" key="4">
    <source>
        <dbReference type="ARBA" id="ARBA00022449"/>
    </source>
</evidence>
<comment type="similarity">
    <text evidence="2">Belongs to the NhaB Na(+)/H(+) (TC 2.A.34) antiporter family.</text>
</comment>
<evidence type="ECO:0000256" key="13">
    <source>
        <dbReference type="SAM" id="Phobius"/>
    </source>
</evidence>
<dbReference type="GO" id="GO:0005886">
    <property type="term" value="C:plasma membrane"/>
    <property type="evidence" value="ECO:0007669"/>
    <property type="project" value="UniProtKB-SubCell"/>
</dbReference>
<keyword evidence="7 13" id="KW-0812">Transmembrane</keyword>
<dbReference type="EMBL" id="SIXC01000008">
    <property type="protein sequence ID" value="TBH79458.1"/>
    <property type="molecule type" value="Genomic_DNA"/>
</dbReference>
<organism evidence="14 15">
    <name type="scientific">Desulfovibrio legallii</name>
    <dbReference type="NCBI Taxonomy" id="571438"/>
    <lineage>
        <taxon>Bacteria</taxon>
        <taxon>Pseudomonadati</taxon>
        <taxon>Thermodesulfobacteriota</taxon>
        <taxon>Desulfovibrionia</taxon>
        <taxon>Desulfovibrionales</taxon>
        <taxon>Desulfovibrionaceae</taxon>
        <taxon>Desulfovibrio</taxon>
    </lineage>
</organism>
<proteinExistence type="inferred from homology"/>
<feature type="transmembrane region" description="Helical" evidence="13">
    <location>
        <begin position="126"/>
        <end position="159"/>
    </location>
</feature>
<evidence type="ECO:0000256" key="5">
    <source>
        <dbReference type="ARBA" id="ARBA00022475"/>
    </source>
</evidence>
<feature type="transmembrane region" description="Helical" evidence="13">
    <location>
        <begin position="442"/>
        <end position="461"/>
    </location>
</feature>
<accession>A0A6H3FAT7</accession>
<evidence type="ECO:0000313" key="15">
    <source>
        <dbReference type="Proteomes" id="UP000292919"/>
    </source>
</evidence>
<dbReference type="GO" id="GO:0015385">
    <property type="term" value="F:sodium:proton antiporter activity"/>
    <property type="evidence" value="ECO:0007669"/>
    <property type="project" value="InterPro"/>
</dbReference>
<evidence type="ECO:0000313" key="14">
    <source>
        <dbReference type="EMBL" id="TBH79458.1"/>
    </source>
</evidence>
<evidence type="ECO:0000256" key="3">
    <source>
        <dbReference type="ARBA" id="ARBA00022448"/>
    </source>
</evidence>
<keyword evidence="3" id="KW-0813">Transport</keyword>
<feature type="transmembrane region" description="Helical" evidence="13">
    <location>
        <begin position="285"/>
        <end position="304"/>
    </location>
</feature>
<dbReference type="Pfam" id="PF06450">
    <property type="entry name" value="NhaB"/>
    <property type="match status" value="1"/>
</dbReference>